<dbReference type="EMBL" id="JAINUG010000116">
    <property type="protein sequence ID" value="KAJ8395516.1"/>
    <property type="molecule type" value="Genomic_DNA"/>
</dbReference>
<dbReference type="AlphaFoldDB" id="A0AAD7WFS7"/>
<evidence type="ECO:0000313" key="2">
    <source>
        <dbReference type="EMBL" id="KAJ8395516.1"/>
    </source>
</evidence>
<comment type="caution">
    <text evidence="2">The sequence shown here is derived from an EMBL/GenBank/DDBJ whole genome shotgun (WGS) entry which is preliminary data.</text>
</comment>
<dbReference type="Proteomes" id="UP001221898">
    <property type="component" value="Unassembled WGS sequence"/>
</dbReference>
<gene>
    <name evidence="2" type="ORF">AAFF_G00032500</name>
</gene>
<sequence>MGGKEKKVLSIANAPKFHSVDKRPLSCRSLWESSPPSGRKGRGATPGGQQDRQTPPPSPSVRLARLQVIRNRSHSLRQGELAFFQYLERVETMRCFWELKHVELEGGVHQRSSGDWSENSAGRAAGLFYSLAMDAFLRDKDVWILGSMCLLASFLLRRLWSIVSHEDTGSCPTSRGTAQRPSGGVHRAAQGPSGNLRPRRHDLLRRA</sequence>
<feature type="region of interest" description="Disordered" evidence="1">
    <location>
        <begin position="166"/>
        <end position="197"/>
    </location>
</feature>
<name>A0AAD7WFS7_9TELE</name>
<accession>A0AAD7WFS7</accession>
<feature type="region of interest" description="Disordered" evidence="1">
    <location>
        <begin position="20"/>
        <end position="60"/>
    </location>
</feature>
<keyword evidence="3" id="KW-1185">Reference proteome</keyword>
<evidence type="ECO:0000256" key="1">
    <source>
        <dbReference type="SAM" id="MobiDB-lite"/>
    </source>
</evidence>
<evidence type="ECO:0000313" key="3">
    <source>
        <dbReference type="Proteomes" id="UP001221898"/>
    </source>
</evidence>
<protein>
    <submittedName>
        <fullName evidence="2">Uncharacterized protein</fullName>
    </submittedName>
</protein>
<feature type="compositionally biased region" description="Polar residues" evidence="1">
    <location>
        <begin position="170"/>
        <end position="180"/>
    </location>
</feature>
<organism evidence="2 3">
    <name type="scientific">Aldrovandia affinis</name>
    <dbReference type="NCBI Taxonomy" id="143900"/>
    <lineage>
        <taxon>Eukaryota</taxon>
        <taxon>Metazoa</taxon>
        <taxon>Chordata</taxon>
        <taxon>Craniata</taxon>
        <taxon>Vertebrata</taxon>
        <taxon>Euteleostomi</taxon>
        <taxon>Actinopterygii</taxon>
        <taxon>Neopterygii</taxon>
        <taxon>Teleostei</taxon>
        <taxon>Notacanthiformes</taxon>
        <taxon>Halosauridae</taxon>
        <taxon>Aldrovandia</taxon>
    </lineage>
</organism>
<proteinExistence type="predicted"/>
<reference evidence="2" key="1">
    <citation type="journal article" date="2023" name="Science">
        <title>Genome structures resolve the early diversification of teleost fishes.</title>
        <authorList>
            <person name="Parey E."/>
            <person name="Louis A."/>
            <person name="Montfort J."/>
            <person name="Bouchez O."/>
            <person name="Roques C."/>
            <person name="Iampietro C."/>
            <person name="Lluch J."/>
            <person name="Castinel A."/>
            <person name="Donnadieu C."/>
            <person name="Desvignes T."/>
            <person name="Floi Bucao C."/>
            <person name="Jouanno E."/>
            <person name="Wen M."/>
            <person name="Mejri S."/>
            <person name="Dirks R."/>
            <person name="Jansen H."/>
            <person name="Henkel C."/>
            <person name="Chen W.J."/>
            <person name="Zahm M."/>
            <person name="Cabau C."/>
            <person name="Klopp C."/>
            <person name="Thompson A.W."/>
            <person name="Robinson-Rechavi M."/>
            <person name="Braasch I."/>
            <person name="Lecointre G."/>
            <person name="Bobe J."/>
            <person name="Postlethwait J.H."/>
            <person name="Berthelot C."/>
            <person name="Roest Crollius H."/>
            <person name="Guiguen Y."/>
        </authorList>
    </citation>
    <scope>NUCLEOTIDE SEQUENCE</scope>
    <source>
        <strain evidence="2">NC1722</strain>
    </source>
</reference>